<protein>
    <recommendedName>
        <fullName evidence="1">TonB-dependent receptor plug domain-containing protein</fullName>
    </recommendedName>
</protein>
<dbReference type="Pfam" id="PF13620">
    <property type="entry name" value="CarboxypepD_reg"/>
    <property type="match status" value="1"/>
</dbReference>
<dbReference type="InterPro" id="IPR037066">
    <property type="entry name" value="Plug_dom_sf"/>
</dbReference>
<gene>
    <name evidence="2" type="ORF">METZ01_LOCUS224384</name>
</gene>
<dbReference type="PANTHER" id="PTHR30069">
    <property type="entry name" value="TONB-DEPENDENT OUTER MEMBRANE RECEPTOR"/>
    <property type="match status" value="1"/>
</dbReference>
<dbReference type="GO" id="GO:0015344">
    <property type="term" value="F:siderophore uptake transmembrane transporter activity"/>
    <property type="evidence" value="ECO:0007669"/>
    <property type="project" value="TreeGrafter"/>
</dbReference>
<dbReference type="EMBL" id="UINC01054162">
    <property type="protein sequence ID" value="SVB71530.1"/>
    <property type="molecule type" value="Genomic_DNA"/>
</dbReference>
<dbReference type="InterPro" id="IPR008969">
    <property type="entry name" value="CarboxyPept-like_regulatory"/>
</dbReference>
<evidence type="ECO:0000313" key="2">
    <source>
        <dbReference type="EMBL" id="SVB71530.1"/>
    </source>
</evidence>
<dbReference type="Gene3D" id="2.170.130.10">
    <property type="entry name" value="TonB-dependent receptor, plug domain"/>
    <property type="match status" value="1"/>
</dbReference>
<accession>A0A382G8E8</accession>
<dbReference type="SUPFAM" id="SSF56935">
    <property type="entry name" value="Porins"/>
    <property type="match status" value="1"/>
</dbReference>
<feature type="non-terminal residue" evidence="2">
    <location>
        <position position="461"/>
    </location>
</feature>
<dbReference type="AlphaFoldDB" id="A0A382G8E8"/>
<dbReference type="Pfam" id="PF07715">
    <property type="entry name" value="Plug"/>
    <property type="match status" value="1"/>
</dbReference>
<dbReference type="PROSITE" id="PS52016">
    <property type="entry name" value="TONB_DEPENDENT_REC_3"/>
    <property type="match status" value="1"/>
</dbReference>
<dbReference type="InterPro" id="IPR039426">
    <property type="entry name" value="TonB-dep_rcpt-like"/>
</dbReference>
<dbReference type="Gene3D" id="2.60.40.1120">
    <property type="entry name" value="Carboxypeptidase-like, regulatory domain"/>
    <property type="match status" value="1"/>
</dbReference>
<dbReference type="SUPFAM" id="SSF49464">
    <property type="entry name" value="Carboxypeptidase regulatory domain-like"/>
    <property type="match status" value="1"/>
</dbReference>
<sequence>MKRISQLIVFTAFMSMTWAQTTGKISGTITGDDGTQLVGANIIVLGTGSGASAGSDGEFQILNVPAGSYTVLATYIGYSGKEVSGVRVISGLNTEINFSLTPSAIEGEVIQVTAERALIQKDETSSINLVTREQLENLPIRSLDGVLATMPGVVVQNNDVHIRGGRHNEVAYFLNGSSTTNLANRENLVYVPQEAIEELQVQVGGYDAEVSGANSGVVKRSLRRGSTEFSGSFSLQSDGGDAGSDALGGGYSYGHTTTLASISGPILGESLKFFAAFEQSKKEDPYVKVSKGFEFLNQMDEQPSNSSYADEFDLTWQDGATPGSSDEFTNITGTLTYNAGPLRATVGVVNNAKTNNYGGGIMSQLRWRGATVMSKDSVDIKVPARYAYNDSKSNMLIAELTYALGTNTVLRMNGNQYTQSSETKDSWFGATWESWHDSSKVQAHLGLADDSSGWSPFKDAF</sequence>
<organism evidence="2">
    <name type="scientific">marine metagenome</name>
    <dbReference type="NCBI Taxonomy" id="408172"/>
    <lineage>
        <taxon>unclassified sequences</taxon>
        <taxon>metagenomes</taxon>
        <taxon>ecological metagenomes</taxon>
    </lineage>
</organism>
<dbReference type="PANTHER" id="PTHR30069:SF46">
    <property type="entry name" value="OAR PROTEIN"/>
    <property type="match status" value="1"/>
</dbReference>
<evidence type="ECO:0000259" key="1">
    <source>
        <dbReference type="Pfam" id="PF07715"/>
    </source>
</evidence>
<dbReference type="InterPro" id="IPR012910">
    <property type="entry name" value="Plug_dom"/>
</dbReference>
<name>A0A382G8E8_9ZZZZ</name>
<dbReference type="GO" id="GO:0009279">
    <property type="term" value="C:cell outer membrane"/>
    <property type="evidence" value="ECO:0007669"/>
    <property type="project" value="TreeGrafter"/>
</dbReference>
<dbReference type="GO" id="GO:0044718">
    <property type="term" value="P:siderophore transmembrane transport"/>
    <property type="evidence" value="ECO:0007669"/>
    <property type="project" value="TreeGrafter"/>
</dbReference>
<feature type="domain" description="TonB-dependent receptor plug" evidence="1">
    <location>
        <begin position="121"/>
        <end position="215"/>
    </location>
</feature>
<proteinExistence type="predicted"/>
<reference evidence="2" key="1">
    <citation type="submission" date="2018-05" db="EMBL/GenBank/DDBJ databases">
        <authorList>
            <person name="Lanie J.A."/>
            <person name="Ng W.-L."/>
            <person name="Kazmierczak K.M."/>
            <person name="Andrzejewski T.M."/>
            <person name="Davidsen T.M."/>
            <person name="Wayne K.J."/>
            <person name="Tettelin H."/>
            <person name="Glass J.I."/>
            <person name="Rusch D."/>
            <person name="Podicherti R."/>
            <person name="Tsui H.-C.T."/>
            <person name="Winkler M.E."/>
        </authorList>
    </citation>
    <scope>NUCLEOTIDE SEQUENCE</scope>
</reference>